<dbReference type="InterPro" id="IPR029151">
    <property type="entry name" value="Sensor-like_sf"/>
</dbReference>
<name>A0A562JEH5_9FIRM</name>
<keyword evidence="7 9" id="KW-0807">Transducer</keyword>
<dbReference type="InterPro" id="IPR004089">
    <property type="entry name" value="MCPsignal_dom"/>
</dbReference>
<dbReference type="PROSITE" id="PS50885">
    <property type="entry name" value="HAMP"/>
    <property type="match status" value="1"/>
</dbReference>
<keyword evidence="4 10" id="KW-0812">Transmembrane</keyword>
<dbReference type="Gene3D" id="3.30.450.20">
    <property type="entry name" value="PAS domain"/>
    <property type="match status" value="1"/>
</dbReference>
<dbReference type="SMART" id="SM00283">
    <property type="entry name" value="MA"/>
    <property type="match status" value="1"/>
</dbReference>
<evidence type="ECO:0000256" key="5">
    <source>
        <dbReference type="ARBA" id="ARBA00022989"/>
    </source>
</evidence>
<dbReference type="EMBL" id="VLKH01000003">
    <property type="protein sequence ID" value="TWH81726.1"/>
    <property type="molecule type" value="Genomic_DNA"/>
</dbReference>
<comment type="similarity">
    <text evidence="8">Belongs to the methyl-accepting chemotaxis (MCP) protein family.</text>
</comment>
<dbReference type="CDD" id="cd12912">
    <property type="entry name" value="PDC2_MCP_like"/>
    <property type="match status" value="1"/>
</dbReference>
<keyword evidence="3" id="KW-0145">Chemotaxis</keyword>
<dbReference type="Gene3D" id="1.10.287.950">
    <property type="entry name" value="Methyl-accepting chemotaxis protein"/>
    <property type="match status" value="1"/>
</dbReference>
<feature type="domain" description="Methyl-accepting transducer" evidence="11">
    <location>
        <begin position="381"/>
        <end position="638"/>
    </location>
</feature>
<feature type="domain" description="HAMP" evidence="12">
    <location>
        <begin position="307"/>
        <end position="362"/>
    </location>
</feature>
<evidence type="ECO:0000256" key="4">
    <source>
        <dbReference type="ARBA" id="ARBA00022692"/>
    </source>
</evidence>
<dbReference type="InterPro" id="IPR033479">
    <property type="entry name" value="dCache_1"/>
</dbReference>
<evidence type="ECO:0000256" key="7">
    <source>
        <dbReference type="ARBA" id="ARBA00023224"/>
    </source>
</evidence>
<evidence type="ECO:0000256" key="1">
    <source>
        <dbReference type="ARBA" id="ARBA00004651"/>
    </source>
</evidence>
<evidence type="ECO:0000256" key="10">
    <source>
        <dbReference type="SAM" id="Phobius"/>
    </source>
</evidence>
<dbReference type="InterPro" id="IPR003660">
    <property type="entry name" value="HAMP_dom"/>
</dbReference>
<evidence type="ECO:0000313" key="13">
    <source>
        <dbReference type="EMBL" id="TWH81726.1"/>
    </source>
</evidence>
<dbReference type="SUPFAM" id="SSF58104">
    <property type="entry name" value="Methyl-accepting chemotaxis protein (MCP) signaling domain"/>
    <property type="match status" value="1"/>
</dbReference>
<dbReference type="Pfam" id="PF00015">
    <property type="entry name" value="MCPsignal"/>
    <property type="match status" value="1"/>
</dbReference>
<dbReference type="PROSITE" id="PS50111">
    <property type="entry name" value="CHEMOTAXIS_TRANSDUC_2"/>
    <property type="match status" value="1"/>
</dbReference>
<evidence type="ECO:0000256" key="3">
    <source>
        <dbReference type="ARBA" id="ARBA00022500"/>
    </source>
</evidence>
<evidence type="ECO:0000259" key="12">
    <source>
        <dbReference type="PROSITE" id="PS50885"/>
    </source>
</evidence>
<organism evidence="13 14">
    <name type="scientific">Sedimentibacter saalensis</name>
    <dbReference type="NCBI Taxonomy" id="130788"/>
    <lineage>
        <taxon>Bacteria</taxon>
        <taxon>Bacillati</taxon>
        <taxon>Bacillota</taxon>
        <taxon>Tissierellia</taxon>
        <taxon>Sedimentibacter</taxon>
    </lineage>
</organism>
<dbReference type="Proteomes" id="UP000315343">
    <property type="component" value="Unassembled WGS sequence"/>
</dbReference>
<dbReference type="Gene3D" id="6.10.340.10">
    <property type="match status" value="1"/>
</dbReference>
<dbReference type="SUPFAM" id="SSF103190">
    <property type="entry name" value="Sensory domain-like"/>
    <property type="match status" value="1"/>
</dbReference>
<evidence type="ECO:0000256" key="2">
    <source>
        <dbReference type="ARBA" id="ARBA00022475"/>
    </source>
</evidence>
<keyword evidence="2" id="KW-1003">Cell membrane</keyword>
<dbReference type="AlphaFoldDB" id="A0A562JEH5"/>
<protein>
    <submittedName>
        <fullName evidence="13">Methyl-accepting chemotaxis sensory transducer with Cache sensor</fullName>
    </submittedName>
</protein>
<evidence type="ECO:0000256" key="8">
    <source>
        <dbReference type="ARBA" id="ARBA00029447"/>
    </source>
</evidence>
<evidence type="ECO:0000313" key="14">
    <source>
        <dbReference type="Proteomes" id="UP000315343"/>
    </source>
</evidence>
<dbReference type="CDD" id="cd06225">
    <property type="entry name" value="HAMP"/>
    <property type="match status" value="1"/>
</dbReference>
<comment type="caution">
    <text evidence="13">The sequence shown here is derived from an EMBL/GenBank/DDBJ whole genome shotgun (WGS) entry which is preliminary data.</text>
</comment>
<keyword evidence="5 10" id="KW-1133">Transmembrane helix</keyword>
<evidence type="ECO:0000259" key="11">
    <source>
        <dbReference type="PROSITE" id="PS50111"/>
    </source>
</evidence>
<dbReference type="GO" id="GO:0007165">
    <property type="term" value="P:signal transduction"/>
    <property type="evidence" value="ECO:0007669"/>
    <property type="project" value="UniProtKB-KW"/>
</dbReference>
<dbReference type="CDD" id="cd12914">
    <property type="entry name" value="PDC1_DGC_like"/>
    <property type="match status" value="1"/>
</dbReference>
<keyword evidence="14" id="KW-1185">Reference proteome</keyword>
<dbReference type="SMART" id="SM00304">
    <property type="entry name" value="HAMP"/>
    <property type="match status" value="1"/>
</dbReference>
<comment type="subcellular location">
    <subcellularLocation>
        <location evidence="1">Cell membrane</location>
        <topology evidence="1">Multi-pass membrane protein</topology>
    </subcellularLocation>
</comment>
<feature type="transmembrane region" description="Helical" evidence="10">
    <location>
        <begin position="12"/>
        <end position="33"/>
    </location>
</feature>
<accession>A0A562JEH5</accession>
<gene>
    <name evidence="13" type="ORF">LY60_01481</name>
</gene>
<proteinExistence type="inferred from homology"/>
<feature type="transmembrane region" description="Helical" evidence="10">
    <location>
        <begin position="286"/>
        <end position="305"/>
    </location>
</feature>
<keyword evidence="6 10" id="KW-0472">Membrane</keyword>
<evidence type="ECO:0000256" key="6">
    <source>
        <dbReference type="ARBA" id="ARBA00023136"/>
    </source>
</evidence>
<reference evidence="13 14" key="1">
    <citation type="submission" date="2019-07" db="EMBL/GenBank/DDBJ databases">
        <title>Genomic Encyclopedia of Type Strains, Phase I: the one thousand microbial genomes (KMG-I) project.</title>
        <authorList>
            <person name="Kyrpides N."/>
        </authorList>
    </citation>
    <scope>NUCLEOTIDE SEQUENCE [LARGE SCALE GENOMIC DNA]</scope>
    <source>
        <strain evidence="13 14">DSM 13558</strain>
    </source>
</reference>
<dbReference type="GO" id="GO:0006935">
    <property type="term" value="P:chemotaxis"/>
    <property type="evidence" value="ECO:0007669"/>
    <property type="project" value="UniProtKB-KW"/>
</dbReference>
<sequence length="667" mass="72719">MKKIRIRGLKGKLILNFSILILVSSIALGYISIQKSSEIVTQEAEEALGLLTIDASKLTESRVETQLKTLEIISKIHNIDTMNWDLQQPILQEQLKNTNFLDLAVVLPNGTAYYTDGTVSELADRDYVKKALNGENNVSDLLISKVTKGIVLMYAVPIEKDGMVIGALIGRRDGNALSEITDDTGYGESGYGYIINNDGTVVAHPDREKVVNQFNPIEDAKTDDSLKSLATLFEKVISEKTGTSVYSFQGNDLYAGYAPIEGTNWNFIITANQDEVLSSIPQLESIIMNFMIIILIISIIIAFLIGSSITNPILKAVQFSQKISDLDITQDVHEKYLKKKDEIGDLAKSMQKIIDNLREIINEVINTSEQVLAASEELTAASQQSATAAGQISQTVEEISMGAANQAQNTEEGSSKAYSLGQIIEEDQVYMKNLNVGSNKVTEVVTEGLKEIDNLYKITEESNVATNEIKEVILKTNESSNKIGQASNIISSIAQQTNLLALNATIEAARAGNAGRGFAVVAEEIKNLAQQSALSTKEIDEVVNELQTNTHNAVKTMERVTAISKEQTNSVISSRDKYQQIEEAMTETVEIVNQLNVAGKEMEGMKNEILTTMENLSAIAEENSAATQEATASIEEQAASAEEIAGASEGLSALAENLQKIITRFKI</sequence>
<evidence type="ECO:0000256" key="9">
    <source>
        <dbReference type="PROSITE-ProRule" id="PRU00284"/>
    </source>
</evidence>
<dbReference type="PANTHER" id="PTHR32089:SF112">
    <property type="entry name" value="LYSOZYME-LIKE PROTEIN-RELATED"/>
    <property type="match status" value="1"/>
</dbReference>
<dbReference type="GO" id="GO:0005886">
    <property type="term" value="C:plasma membrane"/>
    <property type="evidence" value="ECO:0007669"/>
    <property type="project" value="UniProtKB-SubCell"/>
</dbReference>
<dbReference type="Pfam" id="PF02743">
    <property type="entry name" value="dCache_1"/>
    <property type="match status" value="1"/>
</dbReference>
<dbReference type="PANTHER" id="PTHR32089">
    <property type="entry name" value="METHYL-ACCEPTING CHEMOTAXIS PROTEIN MCPB"/>
    <property type="match status" value="1"/>
</dbReference>